<evidence type="ECO:0000313" key="1">
    <source>
        <dbReference type="EMBL" id="JAD66721.1"/>
    </source>
</evidence>
<proteinExistence type="predicted"/>
<organism evidence="1">
    <name type="scientific">Arundo donax</name>
    <name type="common">Giant reed</name>
    <name type="synonym">Donax arundinaceus</name>
    <dbReference type="NCBI Taxonomy" id="35708"/>
    <lineage>
        <taxon>Eukaryota</taxon>
        <taxon>Viridiplantae</taxon>
        <taxon>Streptophyta</taxon>
        <taxon>Embryophyta</taxon>
        <taxon>Tracheophyta</taxon>
        <taxon>Spermatophyta</taxon>
        <taxon>Magnoliopsida</taxon>
        <taxon>Liliopsida</taxon>
        <taxon>Poales</taxon>
        <taxon>Poaceae</taxon>
        <taxon>PACMAD clade</taxon>
        <taxon>Arundinoideae</taxon>
        <taxon>Arundineae</taxon>
        <taxon>Arundo</taxon>
    </lineage>
</organism>
<name>A0A0A9BTT1_ARUDO</name>
<reference evidence="1" key="1">
    <citation type="submission" date="2014-09" db="EMBL/GenBank/DDBJ databases">
        <authorList>
            <person name="Magalhaes I.L.F."/>
            <person name="Oliveira U."/>
            <person name="Santos F.R."/>
            <person name="Vidigal T.H.D.A."/>
            <person name="Brescovit A.D."/>
            <person name="Santos A.J."/>
        </authorList>
    </citation>
    <scope>NUCLEOTIDE SEQUENCE</scope>
    <source>
        <tissue evidence="1">Shoot tissue taken approximately 20 cm above the soil surface</tissue>
    </source>
</reference>
<accession>A0A0A9BTT1</accession>
<protein>
    <submittedName>
        <fullName evidence="1">Uncharacterized protein</fullName>
    </submittedName>
</protein>
<dbReference type="EMBL" id="GBRH01231174">
    <property type="protein sequence ID" value="JAD66721.1"/>
    <property type="molecule type" value="Transcribed_RNA"/>
</dbReference>
<dbReference type="AlphaFoldDB" id="A0A0A9BTT1"/>
<reference evidence="1" key="2">
    <citation type="journal article" date="2015" name="Data Brief">
        <title>Shoot transcriptome of the giant reed, Arundo donax.</title>
        <authorList>
            <person name="Barrero R.A."/>
            <person name="Guerrero F.D."/>
            <person name="Moolhuijzen P."/>
            <person name="Goolsby J.A."/>
            <person name="Tidwell J."/>
            <person name="Bellgard S.E."/>
            <person name="Bellgard M.I."/>
        </authorList>
    </citation>
    <scope>NUCLEOTIDE SEQUENCE</scope>
    <source>
        <tissue evidence="1">Shoot tissue taken approximately 20 cm above the soil surface</tissue>
    </source>
</reference>
<sequence length="32" mass="3805">MLVLLTLKSCGELDCRSYILSKRMDRYNKQLL</sequence>